<feature type="domain" description="Mos1 transposase HTH" evidence="1">
    <location>
        <begin position="6"/>
        <end position="54"/>
    </location>
</feature>
<dbReference type="InterPro" id="IPR036397">
    <property type="entry name" value="RNaseH_sf"/>
</dbReference>
<dbReference type="InterPro" id="IPR041426">
    <property type="entry name" value="Mos1_HTH"/>
</dbReference>
<name>A0A8X7CLF1_9ARAC</name>
<dbReference type="PANTHER" id="PTHR46060">
    <property type="entry name" value="MARINER MOS1 TRANSPOSASE-LIKE PROTEIN"/>
    <property type="match status" value="1"/>
</dbReference>
<gene>
    <name evidence="2" type="primary">SETMAR</name>
    <name evidence="2" type="ORF">TNIN_470021</name>
</gene>
<dbReference type="Proteomes" id="UP000886998">
    <property type="component" value="Unassembled WGS sequence"/>
</dbReference>
<dbReference type="GO" id="GO:0046975">
    <property type="term" value="F:histone H3K36 methyltransferase activity"/>
    <property type="evidence" value="ECO:0007669"/>
    <property type="project" value="TreeGrafter"/>
</dbReference>
<dbReference type="OrthoDB" id="6433921at2759"/>
<evidence type="ECO:0000313" key="2">
    <source>
        <dbReference type="EMBL" id="GFY68332.1"/>
    </source>
</evidence>
<evidence type="ECO:0000259" key="1">
    <source>
        <dbReference type="Pfam" id="PF17906"/>
    </source>
</evidence>
<dbReference type="GO" id="GO:0003697">
    <property type="term" value="F:single-stranded DNA binding"/>
    <property type="evidence" value="ECO:0007669"/>
    <property type="project" value="TreeGrafter"/>
</dbReference>
<dbReference type="GO" id="GO:0006303">
    <property type="term" value="P:double-strand break repair via nonhomologous end joining"/>
    <property type="evidence" value="ECO:0007669"/>
    <property type="project" value="TreeGrafter"/>
</dbReference>
<organism evidence="2 3">
    <name type="scientific">Trichonephila inaurata madagascariensis</name>
    <dbReference type="NCBI Taxonomy" id="2747483"/>
    <lineage>
        <taxon>Eukaryota</taxon>
        <taxon>Metazoa</taxon>
        <taxon>Ecdysozoa</taxon>
        <taxon>Arthropoda</taxon>
        <taxon>Chelicerata</taxon>
        <taxon>Arachnida</taxon>
        <taxon>Araneae</taxon>
        <taxon>Araneomorphae</taxon>
        <taxon>Entelegynae</taxon>
        <taxon>Araneoidea</taxon>
        <taxon>Nephilidae</taxon>
        <taxon>Trichonephila</taxon>
        <taxon>Trichonephila inaurata</taxon>
    </lineage>
</organism>
<dbReference type="Pfam" id="PF17906">
    <property type="entry name" value="HTH_48"/>
    <property type="match status" value="1"/>
</dbReference>
<dbReference type="GO" id="GO:0000014">
    <property type="term" value="F:single-stranded DNA endodeoxyribonuclease activity"/>
    <property type="evidence" value="ECO:0007669"/>
    <property type="project" value="TreeGrafter"/>
</dbReference>
<proteinExistence type="predicted"/>
<dbReference type="GO" id="GO:0005634">
    <property type="term" value="C:nucleus"/>
    <property type="evidence" value="ECO:0007669"/>
    <property type="project" value="TreeGrafter"/>
</dbReference>
<dbReference type="Gene3D" id="3.30.420.10">
    <property type="entry name" value="Ribonuclease H-like superfamily/Ribonuclease H"/>
    <property type="match status" value="1"/>
</dbReference>
<dbReference type="InterPro" id="IPR001888">
    <property type="entry name" value="Transposase_1"/>
</dbReference>
<dbReference type="GO" id="GO:0015074">
    <property type="term" value="P:DNA integration"/>
    <property type="evidence" value="ECO:0007669"/>
    <property type="project" value="TreeGrafter"/>
</dbReference>
<accession>A0A8X7CLF1</accession>
<dbReference type="Gene3D" id="1.10.10.1450">
    <property type="match status" value="1"/>
</dbReference>
<evidence type="ECO:0000313" key="3">
    <source>
        <dbReference type="Proteomes" id="UP000886998"/>
    </source>
</evidence>
<dbReference type="GO" id="GO:0000793">
    <property type="term" value="C:condensed chromosome"/>
    <property type="evidence" value="ECO:0007669"/>
    <property type="project" value="TreeGrafter"/>
</dbReference>
<dbReference type="GO" id="GO:0044547">
    <property type="term" value="F:DNA topoisomerase binding"/>
    <property type="evidence" value="ECO:0007669"/>
    <property type="project" value="TreeGrafter"/>
</dbReference>
<dbReference type="Pfam" id="PF01359">
    <property type="entry name" value="Transposase_1"/>
    <property type="match status" value="1"/>
</dbReference>
<dbReference type="GO" id="GO:0000729">
    <property type="term" value="P:DNA double-strand break processing"/>
    <property type="evidence" value="ECO:0007669"/>
    <property type="project" value="TreeGrafter"/>
</dbReference>
<dbReference type="GO" id="GO:0003690">
    <property type="term" value="F:double-stranded DNA binding"/>
    <property type="evidence" value="ECO:0007669"/>
    <property type="project" value="TreeGrafter"/>
</dbReference>
<dbReference type="GO" id="GO:0031297">
    <property type="term" value="P:replication fork processing"/>
    <property type="evidence" value="ECO:0007669"/>
    <property type="project" value="TreeGrafter"/>
</dbReference>
<dbReference type="PANTHER" id="PTHR46060:SF1">
    <property type="entry name" value="MARINER MOS1 TRANSPOSASE-LIKE PROTEIN"/>
    <property type="match status" value="1"/>
</dbReference>
<dbReference type="AlphaFoldDB" id="A0A8X7CLF1"/>
<reference evidence="2" key="1">
    <citation type="submission" date="2020-08" db="EMBL/GenBank/DDBJ databases">
        <title>Multicomponent nature underlies the extraordinary mechanical properties of spider dragline silk.</title>
        <authorList>
            <person name="Kono N."/>
            <person name="Nakamura H."/>
            <person name="Mori M."/>
            <person name="Yoshida Y."/>
            <person name="Ohtoshi R."/>
            <person name="Malay A.D."/>
            <person name="Moran D.A.P."/>
            <person name="Tomita M."/>
            <person name="Numata K."/>
            <person name="Arakawa K."/>
        </authorList>
    </citation>
    <scope>NUCLEOTIDE SEQUENCE</scope>
</reference>
<dbReference type="GO" id="GO:0044774">
    <property type="term" value="P:mitotic DNA integrity checkpoint signaling"/>
    <property type="evidence" value="ECO:0007669"/>
    <property type="project" value="TreeGrafter"/>
</dbReference>
<dbReference type="EMBL" id="BMAV01017005">
    <property type="protein sequence ID" value="GFY68332.1"/>
    <property type="molecule type" value="Genomic_DNA"/>
</dbReference>
<dbReference type="GO" id="GO:0035861">
    <property type="term" value="C:site of double-strand break"/>
    <property type="evidence" value="ECO:0007669"/>
    <property type="project" value="TreeGrafter"/>
</dbReference>
<keyword evidence="3" id="KW-1185">Reference proteome</keyword>
<dbReference type="GO" id="GO:0042800">
    <property type="term" value="F:histone H3K4 methyltransferase activity"/>
    <property type="evidence" value="ECO:0007669"/>
    <property type="project" value="TreeGrafter"/>
</dbReference>
<dbReference type="InterPro" id="IPR052709">
    <property type="entry name" value="Transposase-MT_Hybrid"/>
</dbReference>
<sequence length="248" mass="28619">MDVSKELVRGGLLCDFKVGLSSAASSRRIRQAFGDSAVIERTARHWFQKFRSGNLSLCDKLEQDDHRPWMTDEALQVANKKDTSQTCDELSRQFNTYSETVRLNLHRIELLPTGQTVTADLYSQQLERVQQTLHQKEPALVNRKGVLCLHNNARPHVGRVARNTIQRLVWETLCHLPYSPDLSPSNYHLFRSLENHIRGKSFTNEAEVRQALTDFFASHTPEFYSKGIEQLETRWQKVLDADGDYFED</sequence>
<comment type="caution">
    <text evidence="2">The sequence shown here is derived from an EMBL/GenBank/DDBJ whole genome shotgun (WGS) entry which is preliminary data.</text>
</comment>
<protein>
    <submittedName>
        <fullName evidence="2">Histone-lysine N-methyltransferase SETMAR</fullName>
    </submittedName>
</protein>